<protein>
    <submittedName>
        <fullName evidence="1">Uncharacterized protein</fullName>
    </submittedName>
</protein>
<proteinExistence type="predicted"/>
<keyword evidence="2" id="KW-1185">Reference proteome</keyword>
<comment type="caution">
    <text evidence="1">The sequence shown here is derived from an EMBL/GenBank/DDBJ whole genome shotgun (WGS) entry which is preliminary data.</text>
</comment>
<gene>
    <name evidence="1" type="ORF">I551_3339</name>
</gene>
<reference evidence="1 2" key="1">
    <citation type="submission" date="2014-01" db="EMBL/GenBank/DDBJ databases">
        <authorList>
            <person name="Dobos K."/>
            <person name="Lenaerts A."/>
            <person name="Ordway D."/>
            <person name="DeGroote M.A."/>
            <person name="Parker T."/>
            <person name="Sizemore C."/>
            <person name="Tallon L.J."/>
            <person name="Sadzewicz L.K."/>
            <person name="Sengamalay N."/>
            <person name="Fraser C.M."/>
            <person name="Hine E."/>
            <person name="Shefchek K.A."/>
            <person name="Das S.P."/>
            <person name="Tettelin H."/>
        </authorList>
    </citation>
    <scope>NUCLEOTIDE SEQUENCE [LARGE SCALE GENOMIC DNA]</scope>
    <source>
        <strain evidence="1 2">Harvey</strain>
    </source>
</reference>
<organism evidence="1 2">
    <name type="scientific">Mycobacterium ulcerans str. Harvey</name>
    <dbReference type="NCBI Taxonomy" id="1299332"/>
    <lineage>
        <taxon>Bacteria</taxon>
        <taxon>Bacillati</taxon>
        <taxon>Actinomycetota</taxon>
        <taxon>Actinomycetes</taxon>
        <taxon>Mycobacteriales</taxon>
        <taxon>Mycobacteriaceae</taxon>
        <taxon>Mycobacterium</taxon>
        <taxon>Mycobacterium ulcerans group</taxon>
    </lineage>
</organism>
<dbReference type="Proteomes" id="UP000020681">
    <property type="component" value="Unassembled WGS sequence"/>
</dbReference>
<sequence>MMVATRCAGSPPRWRSPLDLMVATRCARLPAALAVTTKLAG</sequence>
<accession>A0ABP3AIM5</accession>
<evidence type="ECO:0000313" key="1">
    <source>
        <dbReference type="EMBL" id="EUA90205.1"/>
    </source>
</evidence>
<dbReference type="EMBL" id="JAOL01000107">
    <property type="protein sequence ID" value="EUA90205.1"/>
    <property type="molecule type" value="Genomic_DNA"/>
</dbReference>
<evidence type="ECO:0000313" key="2">
    <source>
        <dbReference type="Proteomes" id="UP000020681"/>
    </source>
</evidence>
<name>A0ABP3AIM5_MYCUL</name>